<sequence length="99" mass="10716">MKAKKAAYWPTSGLGITETPLPKSKNLEFQAEVQSQQTFSTTQVAAATIAGQKQHPRDDTGPTILTLGNRGAIPRYNFGAGISRFLAIFDAQARSDEYA</sequence>
<evidence type="ECO:0000313" key="1">
    <source>
        <dbReference type="EMBL" id="KAK6336172.1"/>
    </source>
</evidence>
<proteinExistence type="predicted"/>
<reference evidence="1 2" key="1">
    <citation type="submission" date="2019-10" db="EMBL/GenBank/DDBJ databases">
        <authorList>
            <person name="Palmer J.M."/>
        </authorList>
    </citation>
    <scope>NUCLEOTIDE SEQUENCE [LARGE SCALE GENOMIC DNA]</scope>
    <source>
        <strain evidence="1 2">TWF696</strain>
    </source>
</reference>
<comment type="caution">
    <text evidence="1">The sequence shown here is derived from an EMBL/GenBank/DDBJ whole genome shotgun (WGS) entry which is preliminary data.</text>
</comment>
<gene>
    <name evidence="1" type="ORF">TWF696_001735</name>
</gene>
<dbReference type="EMBL" id="JAVHNQ010000011">
    <property type="protein sequence ID" value="KAK6336172.1"/>
    <property type="molecule type" value="Genomic_DNA"/>
</dbReference>
<name>A0AAV9U5M2_9PEZI</name>
<protein>
    <submittedName>
        <fullName evidence="1">Uncharacterized protein</fullName>
    </submittedName>
</protein>
<keyword evidence="2" id="KW-1185">Reference proteome</keyword>
<dbReference type="Proteomes" id="UP001375240">
    <property type="component" value="Unassembled WGS sequence"/>
</dbReference>
<dbReference type="AlphaFoldDB" id="A0AAV9U5M2"/>
<organism evidence="1 2">
    <name type="scientific">Orbilia brochopaga</name>
    <dbReference type="NCBI Taxonomy" id="3140254"/>
    <lineage>
        <taxon>Eukaryota</taxon>
        <taxon>Fungi</taxon>
        <taxon>Dikarya</taxon>
        <taxon>Ascomycota</taxon>
        <taxon>Pezizomycotina</taxon>
        <taxon>Orbiliomycetes</taxon>
        <taxon>Orbiliales</taxon>
        <taxon>Orbiliaceae</taxon>
        <taxon>Orbilia</taxon>
    </lineage>
</organism>
<accession>A0AAV9U5M2</accession>
<evidence type="ECO:0000313" key="2">
    <source>
        <dbReference type="Proteomes" id="UP001375240"/>
    </source>
</evidence>